<dbReference type="AlphaFoldDB" id="A0A518ER03"/>
<evidence type="ECO:0000256" key="3">
    <source>
        <dbReference type="ARBA" id="ARBA00022692"/>
    </source>
</evidence>
<feature type="transmembrane region" description="Helical" evidence="6">
    <location>
        <begin position="20"/>
        <end position="42"/>
    </location>
</feature>
<dbReference type="InterPro" id="IPR012902">
    <property type="entry name" value="N_methyl_site"/>
</dbReference>
<dbReference type="Pfam" id="PF07963">
    <property type="entry name" value="N_methyl"/>
    <property type="match status" value="1"/>
</dbReference>
<keyword evidence="8" id="KW-1185">Reference proteome</keyword>
<evidence type="ECO:0000256" key="6">
    <source>
        <dbReference type="SAM" id="Phobius"/>
    </source>
</evidence>
<dbReference type="EMBL" id="CP036434">
    <property type="protein sequence ID" value="QDV06465.1"/>
    <property type="molecule type" value="Genomic_DNA"/>
</dbReference>
<evidence type="ECO:0000256" key="2">
    <source>
        <dbReference type="ARBA" id="ARBA00022481"/>
    </source>
</evidence>
<comment type="subcellular location">
    <subcellularLocation>
        <location evidence="1">Membrane</location>
        <topology evidence="1">Single-pass membrane protein</topology>
    </subcellularLocation>
</comment>
<evidence type="ECO:0000256" key="1">
    <source>
        <dbReference type="ARBA" id="ARBA00004167"/>
    </source>
</evidence>
<sequence length="218" mass="23666">MPGRHQTLSLAGRPRAGFTLVEILAVIIIIAVLVAFLIPNLLAGGDAVNVSATRTFLGQLTSEIESYERQEGAYPASTFPKDMDPKPSAVNMGIEALVIALMPADGSYSAAAAYDDKLCNTDGDNTKRSLTRFTSADAFELRDSWENPIVYLHRRDYEKGCAYLAFVEEESDFIEVKVTAAINPATGDPYRQDSFQLLSAGPDGLFGTDDDIGNFSRN</sequence>
<keyword evidence="2" id="KW-0488">Methylation</keyword>
<reference evidence="7 8" key="1">
    <citation type="submission" date="2019-02" db="EMBL/GenBank/DDBJ databases">
        <title>Deep-cultivation of Planctomycetes and their phenomic and genomic characterization uncovers novel biology.</title>
        <authorList>
            <person name="Wiegand S."/>
            <person name="Jogler M."/>
            <person name="Boedeker C."/>
            <person name="Pinto D."/>
            <person name="Vollmers J."/>
            <person name="Rivas-Marin E."/>
            <person name="Kohn T."/>
            <person name="Peeters S.H."/>
            <person name="Heuer A."/>
            <person name="Rast P."/>
            <person name="Oberbeckmann S."/>
            <person name="Bunk B."/>
            <person name="Jeske O."/>
            <person name="Meyerdierks A."/>
            <person name="Storesund J.E."/>
            <person name="Kallscheuer N."/>
            <person name="Luecker S."/>
            <person name="Lage O.M."/>
            <person name="Pohl T."/>
            <person name="Merkel B.J."/>
            <person name="Hornburger P."/>
            <person name="Mueller R.-W."/>
            <person name="Bruemmer F."/>
            <person name="Labrenz M."/>
            <person name="Spormann A.M."/>
            <person name="Op den Camp H."/>
            <person name="Overmann J."/>
            <person name="Amann R."/>
            <person name="Jetten M.S.M."/>
            <person name="Mascher T."/>
            <person name="Medema M.H."/>
            <person name="Devos D.P."/>
            <person name="Kaster A.-K."/>
            <person name="Ovreas L."/>
            <person name="Rohde M."/>
            <person name="Galperin M.Y."/>
            <person name="Jogler C."/>
        </authorList>
    </citation>
    <scope>NUCLEOTIDE SEQUENCE [LARGE SCALE GENOMIC DNA]</scope>
    <source>
        <strain evidence="7 8">Poly30</strain>
    </source>
</reference>
<protein>
    <submittedName>
        <fullName evidence="7">Type II secretion system protein G</fullName>
    </submittedName>
</protein>
<accession>A0A518ER03</accession>
<dbReference type="Gene3D" id="3.30.700.10">
    <property type="entry name" value="Glycoprotein, Type 4 Pilin"/>
    <property type="match status" value="1"/>
</dbReference>
<dbReference type="PANTHER" id="PTHR30093:SF44">
    <property type="entry name" value="TYPE II SECRETION SYSTEM CORE PROTEIN G"/>
    <property type="match status" value="1"/>
</dbReference>
<dbReference type="InterPro" id="IPR045584">
    <property type="entry name" value="Pilin-like"/>
</dbReference>
<evidence type="ECO:0000256" key="4">
    <source>
        <dbReference type="ARBA" id="ARBA00022989"/>
    </source>
</evidence>
<name>A0A518ER03_9BACT</name>
<dbReference type="PROSITE" id="PS00409">
    <property type="entry name" value="PROKAR_NTER_METHYL"/>
    <property type="match status" value="1"/>
</dbReference>
<organism evidence="7 8">
    <name type="scientific">Saltatorellus ferox</name>
    <dbReference type="NCBI Taxonomy" id="2528018"/>
    <lineage>
        <taxon>Bacteria</taxon>
        <taxon>Pseudomonadati</taxon>
        <taxon>Planctomycetota</taxon>
        <taxon>Planctomycetia</taxon>
        <taxon>Planctomycetia incertae sedis</taxon>
        <taxon>Saltatorellus</taxon>
    </lineage>
</organism>
<evidence type="ECO:0000313" key="8">
    <source>
        <dbReference type="Proteomes" id="UP000320390"/>
    </source>
</evidence>
<proteinExistence type="predicted"/>
<dbReference type="Proteomes" id="UP000320390">
    <property type="component" value="Chromosome"/>
</dbReference>
<evidence type="ECO:0000256" key="5">
    <source>
        <dbReference type="ARBA" id="ARBA00023136"/>
    </source>
</evidence>
<evidence type="ECO:0000313" key="7">
    <source>
        <dbReference type="EMBL" id="QDV06465.1"/>
    </source>
</evidence>
<keyword evidence="4 6" id="KW-1133">Transmembrane helix</keyword>
<keyword evidence="3 6" id="KW-0812">Transmembrane</keyword>
<gene>
    <name evidence="7" type="primary">epsG_1</name>
    <name evidence="7" type="ORF">Poly30_19750</name>
</gene>
<dbReference type="GO" id="GO:0016020">
    <property type="term" value="C:membrane"/>
    <property type="evidence" value="ECO:0007669"/>
    <property type="project" value="UniProtKB-SubCell"/>
</dbReference>
<keyword evidence="5 6" id="KW-0472">Membrane</keyword>
<dbReference type="RefSeq" id="WP_419191183.1">
    <property type="nucleotide sequence ID" value="NZ_CP036434.1"/>
</dbReference>
<dbReference type="SUPFAM" id="SSF54523">
    <property type="entry name" value="Pili subunits"/>
    <property type="match status" value="1"/>
</dbReference>
<dbReference type="PANTHER" id="PTHR30093">
    <property type="entry name" value="GENERAL SECRETION PATHWAY PROTEIN G"/>
    <property type="match status" value="1"/>
</dbReference>
<dbReference type="NCBIfam" id="TIGR02532">
    <property type="entry name" value="IV_pilin_GFxxxE"/>
    <property type="match status" value="1"/>
</dbReference>